<dbReference type="OrthoDB" id="3200163at2759"/>
<evidence type="ECO:0000256" key="1">
    <source>
        <dbReference type="ARBA" id="ARBA00005964"/>
    </source>
</evidence>
<name>A0A9Q0ARJ8_9PEZI</name>
<sequence length="541" mass="59454">MAAPNFSFTHPQLGKVTGTDGEVVCFRGIPYATIKNRLAEPQLMNQYSDSVIATSNGPTSLLPPGAFQLEMLLMQQSQSDPQRPVSDLNALHLNIYVPKINGQLPVPGSLPIFAWIHGGGFVSGANSWPHYDMQNLIQLSASQGLPVIGVGINFRLGMSGFLTSSELRTAGYKPNNQLRDQRVAFDWIRKYIGGFGGDSNRLTVAGESTGAVDVGLHLQSEQPLFDRAIMMGGSSLLMPPATAEYQEWIYSRVLELLGIKEATPSERIRALVEAPVEQLISKLSPPLPYRPMIDHDLIKFPVTYDMVSQQRSNATVPGHTWLKGLMVGDCQFDASSMAFFMDHKKPGIAQSFPTHLRGAFPDNPDDIGKLLEIFGFTSEPLDDDMAFKNFLYFVNDLCYFGATATFAEGWSNNCYTFFMNERNPWDGRFKGEATHVIDVSLLFQNFNDQLPTAMQASAKAFATDLFTFMAGRAPWPACTEKAQTARVYGPSSWETEVQNSTLHVVHSLVAPETGRRGAILDIGRRLGLDNLAAAFGSFAAS</sequence>
<gene>
    <name evidence="5" type="ORF">JX265_001062</name>
</gene>
<keyword evidence="2 3" id="KW-0378">Hydrolase</keyword>
<dbReference type="Pfam" id="PF00135">
    <property type="entry name" value="COesterase"/>
    <property type="match status" value="1"/>
</dbReference>
<dbReference type="Proteomes" id="UP000829685">
    <property type="component" value="Unassembled WGS sequence"/>
</dbReference>
<evidence type="ECO:0000313" key="5">
    <source>
        <dbReference type="EMBL" id="KAI1880822.1"/>
    </source>
</evidence>
<dbReference type="InterPro" id="IPR002018">
    <property type="entry name" value="CarbesteraseB"/>
</dbReference>
<proteinExistence type="inferred from homology"/>
<dbReference type="InterPro" id="IPR029058">
    <property type="entry name" value="AB_hydrolase_fold"/>
</dbReference>
<dbReference type="PANTHER" id="PTHR43142:SF11">
    <property type="entry name" value="CARBOXYLIC ESTER HYDROLASE"/>
    <property type="match status" value="1"/>
</dbReference>
<comment type="similarity">
    <text evidence="1 3">Belongs to the type-B carboxylesterase/lipase family.</text>
</comment>
<evidence type="ECO:0000313" key="6">
    <source>
        <dbReference type="Proteomes" id="UP000829685"/>
    </source>
</evidence>
<dbReference type="AlphaFoldDB" id="A0A9Q0ARJ8"/>
<dbReference type="Gene3D" id="3.40.50.1820">
    <property type="entry name" value="alpha/beta hydrolase"/>
    <property type="match status" value="1"/>
</dbReference>
<dbReference type="EC" id="3.1.1.-" evidence="3"/>
<comment type="caution">
    <text evidence="5">The sequence shown here is derived from an EMBL/GenBank/DDBJ whole genome shotgun (WGS) entry which is preliminary data.</text>
</comment>
<dbReference type="GO" id="GO:0016787">
    <property type="term" value="F:hydrolase activity"/>
    <property type="evidence" value="ECO:0007669"/>
    <property type="project" value="UniProtKB-KW"/>
</dbReference>
<evidence type="ECO:0000256" key="3">
    <source>
        <dbReference type="RuleBase" id="RU361235"/>
    </source>
</evidence>
<keyword evidence="6" id="KW-1185">Reference proteome</keyword>
<evidence type="ECO:0000256" key="2">
    <source>
        <dbReference type="ARBA" id="ARBA00022801"/>
    </source>
</evidence>
<dbReference type="InterPro" id="IPR019826">
    <property type="entry name" value="Carboxylesterase_B_AS"/>
</dbReference>
<accession>A0A9Q0ARJ8</accession>
<dbReference type="SUPFAM" id="SSF53474">
    <property type="entry name" value="alpha/beta-Hydrolases"/>
    <property type="match status" value="1"/>
</dbReference>
<evidence type="ECO:0000259" key="4">
    <source>
        <dbReference type="Pfam" id="PF00135"/>
    </source>
</evidence>
<organism evidence="5 6">
    <name type="scientific">Neoarthrinium moseri</name>
    <dbReference type="NCBI Taxonomy" id="1658444"/>
    <lineage>
        <taxon>Eukaryota</taxon>
        <taxon>Fungi</taxon>
        <taxon>Dikarya</taxon>
        <taxon>Ascomycota</taxon>
        <taxon>Pezizomycotina</taxon>
        <taxon>Sordariomycetes</taxon>
        <taxon>Xylariomycetidae</taxon>
        <taxon>Amphisphaeriales</taxon>
        <taxon>Apiosporaceae</taxon>
        <taxon>Neoarthrinium</taxon>
    </lineage>
</organism>
<reference evidence="5" key="1">
    <citation type="submission" date="2021-03" db="EMBL/GenBank/DDBJ databases">
        <title>Revisited historic fungal species revealed as producer of novel bioactive compounds through whole genome sequencing and comparative genomics.</title>
        <authorList>
            <person name="Vignolle G.A."/>
            <person name="Hochenegger N."/>
            <person name="Mach R.L."/>
            <person name="Mach-Aigner A.R."/>
            <person name="Javad Rahimi M."/>
            <person name="Salim K.A."/>
            <person name="Chan C.M."/>
            <person name="Lim L.B.L."/>
            <person name="Cai F."/>
            <person name="Druzhinina I.S."/>
            <person name="U'Ren J.M."/>
            <person name="Derntl C."/>
        </authorList>
    </citation>
    <scope>NUCLEOTIDE SEQUENCE</scope>
    <source>
        <strain evidence="5">TUCIM 5799</strain>
    </source>
</reference>
<dbReference type="PANTHER" id="PTHR43142">
    <property type="entry name" value="CARBOXYLIC ESTER HYDROLASE"/>
    <property type="match status" value="1"/>
</dbReference>
<feature type="domain" description="Carboxylesterase type B" evidence="4">
    <location>
        <begin position="14"/>
        <end position="445"/>
    </location>
</feature>
<dbReference type="PROSITE" id="PS00122">
    <property type="entry name" value="CARBOXYLESTERASE_B_1"/>
    <property type="match status" value="1"/>
</dbReference>
<protein>
    <recommendedName>
        <fullName evidence="3">Carboxylic ester hydrolase</fullName>
        <ecNumber evidence="3">3.1.1.-</ecNumber>
    </recommendedName>
</protein>
<dbReference type="EMBL" id="JAFIMR010000002">
    <property type="protein sequence ID" value="KAI1880822.1"/>
    <property type="molecule type" value="Genomic_DNA"/>
</dbReference>